<feature type="region of interest" description="Disordered" evidence="1">
    <location>
        <begin position="169"/>
        <end position="195"/>
    </location>
</feature>
<proteinExistence type="predicted"/>
<gene>
    <name evidence="3" type="ORF">THASP1DRAFT_24350</name>
</gene>
<accession>A0A4P9XNJ9</accession>
<evidence type="ECO:0000313" key="3">
    <source>
        <dbReference type="EMBL" id="RKP07515.1"/>
    </source>
</evidence>
<keyword evidence="4" id="KW-1185">Reference proteome</keyword>
<evidence type="ECO:0000256" key="1">
    <source>
        <dbReference type="SAM" id="MobiDB-lite"/>
    </source>
</evidence>
<feature type="domain" description="Protein kinase" evidence="2">
    <location>
        <begin position="1"/>
        <end position="299"/>
    </location>
</feature>
<dbReference type="InterPro" id="IPR000719">
    <property type="entry name" value="Prot_kinase_dom"/>
</dbReference>
<evidence type="ECO:0000313" key="4">
    <source>
        <dbReference type="Proteomes" id="UP000271241"/>
    </source>
</evidence>
<dbReference type="AlphaFoldDB" id="A0A4P9XNJ9"/>
<dbReference type="PROSITE" id="PS50011">
    <property type="entry name" value="PROTEIN_KINASE_DOM"/>
    <property type="match status" value="1"/>
</dbReference>
<sequence>MKRILAAVLLATMVNYKGNEGVAACSIHVYSELVVKEIADYAHAVFEQHIADGENTPGLAVISASSFPKLEMTPNIKERYCSIATWLPSVSLKEYLQDKSLTEKNKLLPVIAFQVISALRYLGSMGFHYDSIGPESIRIRDGMADGVPYVILTDLHMIKGLYKKSYGATSAMPPQGDEPESYENESGFRPPEDYQLSDDDRIRSVGVKKRISWLVGAIIYDALTGMPPYGFTQSSDGVKPHGIEELRRVMVGHRTSEGTCLPAKISNPYLNALMEKLMNCIADDRPLISKLDLELVKRLADSSKIKVTNESVAKGTWFMAAAALDAINPFSRH</sequence>
<dbReference type="SUPFAM" id="SSF56112">
    <property type="entry name" value="Protein kinase-like (PK-like)"/>
    <property type="match status" value="1"/>
</dbReference>
<dbReference type="EMBL" id="KZ992708">
    <property type="protein sequence ID" value="RKP07515.1"/>
    <property type="molecule type" value="Genomic_DNA"/>
</dbReference>
<name>A0A4P9XNJ9_9FUNG</name>
<dbReference type="Proteomes" id="UP000271241">
    <property type="component" value="Unassembled WGS sequence"/>
</dbReference>
<dbReference type="OrthoDB" id="4062651at2759"/>
<dbReference type="Gene3D" id="1.10.510.10">
    <property type="entry name" value="Transferase(Phosphotransferase) domain 1"/>
    <property type="match status" value="1"/>
</dbReference>
<reference evidence="4" key="1">
    <citation type="journal article" date="2018" name="Nat. Microbiol.">
        <title>Leveraging single-cell genomics to expand the fungal tree of life.</title>
        <authorList>
            <person name="Ahrendt S.R."/>
            <person name="Quandt C.A."/>
            <person name="Ciobanu D."/>
            <person name="Clum A."/>
            <person name="Salamov A."/>
            <person name="Andreopoulos B."/>
            <person name="Cheng J.F."/>
            <person name="Woyke T."/>
            <person name="Pelin A."/>
            <person name="Henrissat B."/>
            <person name="Reynolds N.K."/>
            <person name="Benny G.L."/>
            <person name="Smith M.E."/>
            <person name="James T.Y."/>
            <person name="Grigoriev I.V."/>
        </authorList>
    </citation>
    <scope>NUCLEOTIDE SEQUENCE [LARGE SCALE GENOMIC DNA]</scope>
    <source>
        <strain evidence="4">RSA 1356</strain>
    </source>
</reference>
<dbReference type="GO" id="GO:0005524">
    <property type="term" value="F:ATP binding"/>
    <property type="evidence" value="ECO:0007669"/>
    <property type="project" value="InterPro"/>
</dbReference>
<evidence type="ECO:0000259" key="2">
    <source>
        <dbReference type="PROSITE" id="PS50011"/>
    </source>
</evidence>
<dbReference type="GO" id="GO:0004672">
    <property type="term" value="F:protein kinase activity"/>
    <property type="evidence" value="ECO:0007669"/>
    <property type="project" value="InterPro"/>
</dbReference>
<protein>
    <recommendedName>
        <fullName evidence="2">Protein kinase domain-containing protein</fullName>
    </recommendedName>
</protein>
<dbReference type="InterPro" id="IPR011009">
    <property type="entry name" value="Kinase-like_dom_sf"/>
</dbReference>
<organism evidence="3 4">
    <name type="scientific">Thamnocephalis sphaerospora</name>
    <dbReference type="NCBI Taxonomy" id="78915"/>
    <lineage>
        <taxon>Eukaryota</taxon>
        <taxon>Fungi</taxon>
        <taxon>Fungi incertae sedis</taxon>
        <taxon>Zoopagomycota</taxon>
        <taxon>Zoopagomycotina</taxon>
        <taxon>Zoopagomycetes</taxon>
        <taxon>Zoopagales</taxon>
        <taxon>Sigmoideomycetaceae</taxon>
        <taxon>Thamnocephalis</taxon>
    </lineage>
</organism>